<dbReference type="SUPFAM" id="SSF58014">
    <property type="entry name" value="Coiled-coil domain of nucleotide exchange factor GrpE"/>
    <property type="match status" value="1"/>
</dbReference>
<accession>A0A6J7EIK4</accession>
<dbReference type="PROSITE" id="PS01071">
    <property type="entry name" value="GRPE"/>
    <property type="match status" value="1"/>
</dbReference>
<dbReference type="Pfam" id="PF01025">
    <property type="entry name" value="GrpE"/>
    <property type="match status" value="1"/>
</dbReference>
<evidence type="ECO:0000256" key="2">
    <source>
        <dbReference type="ARBA" id="ARBA00023186"/>
    </source>
</evidence>
<evidence type="ECO:0000313" key="4">
    <source>
        <dbReference type="EMBL" id="CAB4881185.1"/>
    </source>
</evidence>
<dbReference type="GO" id="GO:0051087">
    <property type="term" value="F:protein-folding chaperone binding"/>
    <property type="evidence" value="ECO:0007669"/>
    <property type="project" value="InterPro"/>
</dbReference>
<dbReference type="PANTHER" id="PTHR21237:SF23">
    <property type="entry name" value="GRPE PROTEIN HOMOLOG, MITOCHONDRIAL"/>
    <property type="match status" value="1"/>
</dbReference>
<dbReference type="InterPro" id="IPR013805">
    <property type="entry name" value="GrpE_CC"/>
</dbReference>
<dbReference type="Gene3D" id="2.30.22.10">
    <property type="entry name" value="Head domain of nucleotide exchange factor GrpE"/>
    <property type="match status" value="1"/>
</dbReference>
<dbReference type="GO" id="GO:0000774">
    <property type="term" value="F:adenyl-nucleotide exchange factor activity"/>
    <property type="evidence" value="ECO:0007669"/>
    <property type="project" value="InterPro"/>
</dbReference>
<comment type="similarity">
    <text evidence="1">Belongs to the GrpE family.</text>
</comment>
<protein>
    <submittedName>
        <fullName evidence="4">Unannotated protein</fullName>
    </submittedName>
</protein>
<dbReference type="InterPro" id="IPR000740">
    <property type="entry name" value="GrpE"/>
</dbReference>
<dbReference type="PRINTS" id="PR00773">
    <property type="entry name" value="GRPEPROTEIN"/>
</dbReference>
<proteinExistence type="inferred from homology"/>
<dbReference type="Gene3D" id="3.90.20.20">
    <property type="match status" value="1"/>
</dbReference>
<reference evidence="4" key="1">
    <citation type="submission" date="2020-05" db="EMBL/GenBank/DDBJ databases">
        <authorList>
            <person name="Chiriac C."/>
            <person name="Salcher M."/>
            <person name="Ghai R."/>
            <person name="Kavagutti S V."/>
        </authorList>
    </citation>
    <scope>NUCLEOTIDE SEQUENCE</scope>
</reference>
<evidence type="ECO:0000256" key="1">
    <source>
        <dbReference type="ARBA" id="ARBA00009054"/>
    </source>
</evidence>
<gene>
    <name evidence="4" type="ORF">UFOPK3376_01549</name>
</gene>
<dbReference type="GO" id="GO:0006457">
    <property type="term" value="P:protein folding"/>
    <property type="evidence" value="ECO:0007669"/>
    <property type="project" value="InterPro"/>
</dbReference>
<dbReference type="CDD" id="cd00446">
    <property type="entry name" value="GrpE"/>
    <property type="match status" value="1"/>
</dbReference>
<dbReference type="GO" id="GO:0042803">
    <property type="term" value="F:protein homodimerization activity"/>
    <property type="evidence" value="ECO:0007669"/>
    <property type="project" value="InterPro"/>
</dbReference>
<dbReference type="EMBL" id="CAFBLP010000035">
    <property type="protein sequence ID" value="CAB4881185.1"/>
    <property type="molecule type" value="Genomic_DNA"/>
</dbReference>
<dbReference type="HAMAP" id="MF_01151">
    <property type="entry name" value="GrpE"/>
    <property type="match status" value="1"/>
</dbReference>
<name>A0A6J7EIK4_9ZZZZ</name>
<feature type="region of interest" description="Disordered" evidence="3">
    <location>
        <begin position="1"/>
        <end position="25"/>
    </location>
</feature>
<organism evidence="4">
    <name type="scientific">freshwater metagenome</name>
    <dbReference type="NCBI Taxonomy" id="449393"/>
    <lineage>
        <taxon>unclassified sequences</taxon>
        <taxon>metagenomes</taxon>
        <taxon>ecological metagenomes</taxon>
    </lineage>
</organism>
<keyword evidence="2" id="KW-0143">Chaperone</keyword>
<evidence type="ECO:0000256" key="3">
    <source>
        <dbReference type="SAM" id="MobiDB-lite"/>
    </source>
</evidence>
<dbReference type="SUPFAM" id="SSF51064">
    <property type="entry name" value="Head domain of nucleotide exchange factor GrpE"/>
    <property type="match status" value="1"/>
</dbReference>
<sequence length="191" mass="20643">MPDGMPDGMRNPSSGDTPDDATAPMGASMDALADEIAGEIAAEIDMAELLPTELEMLTAERDQFKDIALRLQADFENYRKRVSTQQSDDIDRATGKLAESLLAVLDACEAAFAHGVEGVEPIWSQLMGVLHKQGLEAMDLAEKPFDPTLADAVLHEPADDAAAEPVVSEVLRTGYHWKGRVLRPAMVKVRG</sequence>
<dbReference type="PANTHER" id="PTHR21237">
    <property type="entry name" value="GRPE PROTEIN"/>
    <property type="match status" value="1"/>
</dbReference>
<dbReference type="InterPro" id="IPR009012">
    <property type="entry name" value="GrpE_head"/>
</dbReference>
<dbReference type="AlphaFoldDB" id="A0A6J7EIK4"/>
<dbReference type="GO" id="GO:0051082">
    <property type="term" value="F:unfolded protein binding"/>
    <property type="evidence" value="ECO:0007669"/>
    <property type="project" value="TreeGrafter"/>
</dbReference>